<keyword evidence="2" id="KW-1003">Cell membrane</keyword>
<name>A0A9X1B6T5_9GAMM</name>
<reference evidence="7 8" key="1">
    <citation type="journal article" date="2020" name="Microorganisms">
        <title>Osmotic Adaptation and Compatible Solute Biosynthesis of Phototrophic Bacteria as Revealed from Genome Analyses.</title>
        <authorList>
            <person name="Imhoff J.F."/>
            <person name="Rahn T."/>
            <person name="Kunzel S."/>
            <person name="Keller A."/>
            <person name="Neulinger S.C."/>
        </authorList>
    </citation>
    <scope>NUCLEOTIDE SEQUENCE [LARGE SCALE GENOMIC DNA]</scope>
    <source>
        <strain evidence="7 8">DSM 21303</strain>
    </source>
</reference>
<feature type="transmembrane region" description="Helical" evidence="6">
    <location>
        <begin position="100"/>
        <end position="120"/>
    </location>
</feature>
<evidence type="ECO:0000256" key="4">
    <source>
        <dbReference type="ARBA" id="ARBA00022989"/>
    </source>
</evidence>
<feature type="transmembrane region" description="Helical" evidence="6">
    <location>
        <begin position="38"/>
        <end position="57"/>
    </location>
</feature>
<dbReference type="Proteomes" id="UP001138802">
    <property type="component" value="Unassembled WGS sequence"/>
</dbReference>
<evidence type="ECO:0000256" key="6">
    <source>
        <dbReference type="SAM" id="Phobius"/>
    </source>
</evidence>
<dbReference type="RefSeq" id="WP_200385890.1">
    <property type="nucleotide sequence ID" value="NZ_NRSD01000001.1"/>
</dbReference>
<keyword evidence="4 6" id="KW-1133">Transmembrane helix</keyword>
<gene>
    <name evidence="7" type="ORF">CKO25_00120</name>
</gene>
<keyword evidence="5 6" id="KW-0472">Membrane</keyword>
<evidence type="ECO:0000256" key="5">
    <source>
        <dbReference type="ARBA" id="ARBA00023136"/>
    </source>
</evidence>
<proteinExistence type="predicted"/>
<comment type="caution">
    <text evidence="7">The sequence shown here is derived from an EMBL/GenBank/DDBJ whole genome shotgun (WGS) entry which is preliminary data.</text>
</comment>
<comment type="subcellular location">
    <subcellularLocation>
        <location evidence="1">Cell membrane</location>
        <topology evidence="1">Multi-pass membrane protein</topology>
    </subcellularLocation>
</comment>
<evidence type="ECO:0000313" key="8">
    <source>
        <dbReference type="Proteomes" id="UP001138802"/>
    </source>
</evidence>
<keyword evidence="3 6" id="KW-0812">Transmembrane</keyword>
<dbReference type="EMBL" id="NRSD01000001">
    <property type="protein sequence ID" value="MBK1643084.1"/>
    <property type="molecule type" value="Genomic_DNA"/>
</dbReference>
<evidence type="ECO:0000256" key="2">
    <source>
        <dbReference type="ARBA" id="ARBA00022475"/>
    </source>
</evidence>
<sequence length="126" mass="13415">MQHSDVRQAKRVLTYQTILGMVAVAFALPFGASVVLSVVIGAGACILANALFATLVFRGYRAQEPGRLVMRIYGAELAKLGLILGAFTIAFMTLDDLSLPALLGAYLAIQVIPPLIAAQLPERTTK</sequence>
<feature type="transmembrane region" description="Helical" evidence="6">
    <location>
        <begin position="77"/>
        <end position="94"/>
    </location>
</feature>
<dbReference type="InterPro" id="IPR005598">
    <property type="entry name" value="ATP_synth_I"/>
</dbReference>
<evidence type="ECO:0000313" key="7">
    <source>
        <dbReference type="EMBL" id="MBK1643084.1"/>
    </source>
</evidence>
<organism evidence="7 8">
    <name type="scientific">Thiocapsa imhoffii</name>
    <dbReference type="NCBI Taxonomy" id="382777"/>
    <lineage>
        <taxon>Bacteria</taxon>
        <taxon>Pseudomonadati</taxon>
        <taxon>Pseudomonadota</taxon>
        <taxon>Gammaproteobacteria</taxon>
        <taxon>Chromatiales</taxon>
        <taxon>Chromatiaceae</taxon>
        <taxon>Thiocapsa</taxon>
    </lineage>
</organism>
<feature type="transmembrane region" description="Helical" evidence="6">
    <location>
        <begin position="12"/>
        <end position="32"/>
    </location>
</feature>
<protein>
    <submittedName>
        <fullName evidence="7">F0F1 ATP synthase assembly protein I</fullName>
    </submittedName>
</protein>
<evidence type="ECO:0000256" key="1">
    <source>
        <dbReference type="ARBA" id="ARBA00004651"/>
    </source>
</evidence>
<dbReference type="AlphaFoldDB" id="A0A9X1B6T5"/>
<dbReference type="GO" id="GO:0005886">
    <property type="term" value="C:plasma membrane"/>
    <property type="evidence" value="ECO:0007669"/>
    <property type="project" value="UniProtKB-SubCell"/>
</dbReference>
<evidence type="ECO:0000256" key="3">
    <source>
        <dbReference type="ARBA" id="ARBA00022692"/>
    </source>
</evidence>
<dbReference type="Pfam" id="PF03899">
    <property type="entry name" value="ATP-synt_I"/>
    <property type="match status" value="1"/>
</dbReference>
<keyword evidence="8" id="KW-1185">Reference proteome</keyword>
<accession>A0A9X1B6T5</accession>